<dbReference type="PATRIC" id="fig|1544798.3.peg.3896"/>
<dbReference type="AlphaFoldDB" id="A0A0D8J6H0"/>
<dbReference type="Pfam" id="PF06439">
    <property type="entry name" value="3keto-disac_hyd"/>
    <property type="match status" value="1"/>
</dbReference>
<keyword evidence="2" id="KW-0378">Hydrolase</keyword>
<keyword evidence="3" id="KW-1185">Reference proteome</keyword>
<dbReference type="STRING" id="1544798.LH29_18635"/>
<dbReference type="Proteomes" id="UP000032544">
    <property type="component" value="Unassembled WGS sequence"/>
</dbReference>
<dbReference type="PROSITE" id="PS51257">
    <property type="entry name" value="PROKAR_LIPOPROTEIN"/>
    <property type="match status" value="1"/>
</dbReference>
<evidence type="ECO:0000313" key="2">
    <source>
        <dbReference type="EMBL" id="KJF42565.1"/>
    </source>
</evidence>
<comment type="caution">
    <text evidence="2">The sequence shown here is derived from an EMBL/GenBank/DDBJ whole genome shotgun (WGS) entry which is preliminary data.</text>
</comment>
<accession>A0A0D8J6H0</accession>
<gene>
    <name evidence="2" type="ORF">LH29_18635</name>
</gene>
<dbReference type="GO" id="GO:0016787">
    <property type="term" value="F:hydrolase activity"/>
    <property type="evidence" value="ECO:0007669"/>
    <property type="project" value="UniProtKB-KW"/>
</dbReference>
<name>A0A0D8J6H0_9BACT</name>
<dbReference type="OrthoDB" id="9806233at2"/>
<sequence>MRKFFSLLMATAFVFSISCKSTKTGGSAGLNQLTKKEKEEGWVLLFDGKTSEGWRGNNKDHFPTGWQVVDGTLHCKKSGQGEAGSRDGGDIITTKEYSNFHLKLEWKLAEGGNSGIFYLGKEHEGWPIYKTAPEMQVLDNERHPDALLGKNGNRKAGSLYDLIPAKPQNAKPAGEWNTVEIICYKGTVVHKQNGETVVEYHLWTDDWKELVAGSKFPGLNPDWANVAKEGVIALQDHGDDVWFRNIKIKEMNY</sequence>
<evidence type="ECO:0000259" key="1">
    <source>
        <dbReference type="Pfam" id="PF06439"/>
    </source>
</evidence>
<evidence type="ECO:0000313" key="3">
    <source>
        <dbReference type="Proteomes" id="UP000032544"/>
    </source>
</evidence>
<dbReference type="InterPro" id="IPR010496">
    <property type="entry name" value="AL/BT2_dom"/>
</dbReference>
<dbReference type="Gene3D" id="2.60.120.560">
    <property type="entry name" value="Exo-inulinase, domain 1"/>
    <property type="match status" value="1"/>
</dbReference>
<protein>
    <submittedName>
        <fullName evidence="2">Glycosyl hydrolase</fullName>
    </submittedName>
</protein>
<dbReference type="EMBL" id="JRHC01000005">
    <property type="protein sequence ID" value="KJF42565.1"/>
    <property type="molecule type" value="Genomic_DNA"/>
</dbReference>
<organism evidence="2 3">
    <name type="scientific">Draconibacterium sediminis</name>
    <dbReference type="NCBI Taxonomy" id="1544798"/>
    <lineage>
        <taxon>Bacteria</taxon>
        <taxon>Pseudomonadati</taxon>
        <taxon>Bacteroidota</taxon>
        <taxon>Bacteroidia</taxon>
        <taxon>Marinilabiliales</taxon>
        <taxon>Prolixibacteraceae</taxon>
        <taxon>Draconibacterium</taxon>
    </lineage>
</organism>
<dbReference type="RefSeq" id="WP_045032369.1">
    <property type="nucleotide sequence ID" value="NZ_JRHC01000005.1"/>
</dbReference>
<proteinExistence type="predicted"/>
<reference evidence="2 3" key="1">
    <citation type="submission" date="2014-09" db="EMBL/GenBank/DDBJ databases">
        <title>Draft Genome Sequence of Draconibacterium sp. JN14CK-3.</title>
        <authorList>
            <person name="Dong C."/>
            <person name="Lai Q."/>
            <person name="Shao Z."/>
        </authorList>
    </citation>
    <scope>NUCLEOTIDE SEQUENCE [LARGE SCALE GENOMIC DNA]</scope>
    <source>
        <strain evidence="2 3">JN14CK-3</strain>
    </source>
</reference>
<feature type="domain" description="3-keto-alpha-glucoside-1,2-lyase/3-keto-2-hydroxy-glucal hydratase" evidence="1">
    <location>
        <begin position="41"/>
        <end position="249"/>
    </location>
</feature>